<dbReference type="GO" id="GO:0043190">
    <property type="term" value="C:ATP-binding cassette (ABC) transporter complex"/>
    <property type="evidence" value="ECO:0007669"/>
    <property type="project" value="InterPro"/>
</dbReference>
<comment type="caution">
    <text evidence="4">The sequence shown here is derived from an EMBL/GenBank/DDBJ whole genome shotgun (WGS) entry which is preliminary data.</text>
</comment>
<dbReference type="RefSeq" id="WP_027287156.1">
    <property type="nucleotide sequence ID" value="NZ_NRRE01000034.1"/>
</dbReference>
<dbReference type="GO" id="GO:1904680">
    <property type="term" value="F:peptide transmembrane transporter activity"/>
    <property type="evidence" value="ECO:0007669"/>
    <property type="project" value="TreeGrafter"/>
</dbReference>
<proteinExistence type="inferred from homology"/>
<dbReference type="EMBL" id="NRRE01000034">
    <property type="protein sequence ID" value="MBK1699156.1"/>
    <property type="molecule type" value="Genomic_DNA"/>
</dbReference>
<organism evidence="4 5">
    <name type="scientific">Rhodovibrio salinarum</name>
    <dbReference type="NCBI Taxonomy" id="1087"/>
    <lineage>
        <taxon>Bacteria</taxon>
        <taxon>Pseudomonadati</taxon>
        <taxon>Pseudomonadota</taxon>
        <taxon>Alphaproteobacteria</taxon>
        <taxon>Rhodospirillales</taxon>
        <taxon>Rhodovibrionaceae</taxon>
        <taxon>Rhodovibrio</taxon>
    </lineage>
</organism>
<reference evidence="4" key="1">
    <citation type="submission" date="2017-08" db="EMBL/GenBank/DDBJ databases">
        <authorList>
            <person name="Imhoff J.F."/>
            <person name="Rahn T."/>
            <person name="Kuenzel S."/>
            <person name="Neulinger S.C."/>
        </authorList>
    </citation>
    <scope>NUCLEOTIDE SEQUENCE</scope>
    <source>
        <strain evidence="4">DSM 9154</strain>
    </source>
</reference>
<dbReference type="InterPro" id="IPR030678">
    <property type="entry name" value="Peptide/Ni-bd"/>
</dbReference>
<dbReference type="PANTHER" id="PTHR30290">
    <property type="entry name" value="PERIPLASMIC BINDING COMPONENT OF ABC TRANSPORTER"/>
    <property type="match status" value="1"/>
</dbReference>
<dbReference type="Gene3D" id="3.90.76.10">
    <property type="entry name" value="Dipeptide-binding Protein, Domain 1"/>
    <property type="match status" value="1"/>
</dbReference>
<accession>A0A934QLN8</accession>
<evidence type="ECO:0000256" key="1">
    <source>
        <dbReference type="ARBA" id="ARBA00004418"/>
    </source>
</evidence>
<reference evidence="4" key="2">
    <citation type="journal article" date="2020" name="Microorganisms">
        <title>Osmotic Adaptation and Compatible Solute Biosynthesis of Phototrophic Bacteria as Revealed from Genome Analyses.</title>
        <authorList>
            <person name="Imhoff J.F."/>
            <person name="Rahn T."/>
            <person name="Kunzel S."/>
            <person name="Keller A."/>
            <person name="Neulinger S.C."/>
        </authorList>
    </citation>
    <scope>NUCLEOTIDE SEQUENCE</scope>
    <source>
        <strain evidence="4">DSM 9154</strain>
    </source>
</reference>
<dbReference type="Gene3D" id="3.10.105.10">
    <property type="entry name" value="Dipeptide-binding Protein, Domain 3"/>
    <property type="match status" value="1"/>
</dbReference>
<dbReference type="Proteomes" id="UP000778970">
    <property type="component" value="Unassembled WGS sequence"/>
</dbReference>
<dbReference type="Pfam" id="PF00496">
    <property type="entry name" value="SBP_bac_5"/>
    <property type="match status" value="1"/>
</dbReference>
<comment type="subcellular location">
    <subcellularLocation>
        <location evidence="1">Periplasm</location>
    </subcellularLocation>
</comment>
<dbReference type="GO" id="GO:0030288">
    <property type="term" value="C:outer membrane-bounded periplasmic space"/>
    <property type="evidence" value="ECO:0007669"/>
    <property type="project" value="UniProtKB-ARBA"/>
</dbReference>
<dbReference type="InterPro" id="IPR006311">
    <property type="entry name" value="TAT_signal"/>
</dbReference>
<comment type="similarity">
    <text evidence="2">Belongs to the bacterial solute-binding protein 5 family.</text>
</comment>
<dbReference type="Gene3D" id="3.40.190.10">
    <property type="entry name" value="Periplasmic binding protein-like II"/>
    <property type="match status" value="1"/>
</dbReference>
<evidence type="ECO:0000259" key="3">
    <source>
        <dbReference type="Pfam" id="PF00496"/>
    </source>
</evidence>
<dbReference type="GO" id="GO:0015833">
    <property type="term" value="P:peptide transport"/>
    <property type="evidence" value="ECO:0007669"/>
    <property type="project" value="TreeGrafter"/>
</dbReference>
<dbReference type="PIRSF" id="PIRSF002741">
    <property type="entry name" value="MppA"/>
    <property type="match status" value="1"/>
</dbReference>
<dbReference type="PROSITE" id="PS51318">
    <property type="entry name" value="TAT"/>
    <property type="match status" value="1"/>
</dbReference>
<dbReference type="SUPFAM" id="SSF53850">
    <property type="entry name" value="Periplasmic binding protein-like II"/>
    <property type="match status" value="1"/>
</dbReference>
<dbReference type="AlphaFoldDB" id="A0A934QLN8"/>
<dbReference type="InterPro" id="IPR039424">
    <property type="entry name" value="SBP_5"/>
</dbReference>
<feature type="domain" description="Solute-binding protein family 5" evidence="3">
    <location>
        <begin position="107"/>
        <end position="437"/>
    </location>
</feature>
<dbReference type="InterPro" id="IPR000914">
    <property type="entry name" value="SBP_5_dom"/>
</dbReference>
<protein>
    <submittedName>
        <fullName evidence="4">ABC transporter substrate-binding protein</fullName>
    </submittedName>
</protein>
<gene>
    <name evidence="4" type="ORF">CKO21_18075</name>
</gene>
<dbReference type="CDD" id="cd08503">
    <property type="entry name" value="PBP2_NikA_DppA_OppA_like_17"/>
    <property type="match status" value="1"/>
</dbReference>
<evidence type="ECO:0000256" key="2">
    <source>
        <dbReference type="ARBA" id="ARBA00005695"/>
    </source>
</evidence>
<evidence type="ECO:0000313" key="5">
    <source>
        <dbReference type="Proteomes" id="UP000778970"/>
    </source>
</evidence>
<sequence length="537" mass="59776">MTDRVPSNWTNKHDRMVEDALRRGASRRELLQMLLAGGIGATVGGTLIGRASRVLAAEPKHGGSLRAAGWSSSTADTLDPAKAQLSTDYVRICSIYNRLTYLNGNSEIEMELAESVESDDAKTWAVKLRSGVTFHDGKPLTAADVVYSFNRHKDDAVGSQVASMAKQMSEITAEDKLNVRIVLSEPNADLPILMSLHHFQIIADGTTDFSTANGTGPFMVEEFEPGVRSILVRNPNYWKENRPYLDSFEFFGIADDSARLNALMSGDVQYVGSLSPRATRLLDSNPQVETLSSTAGNYTNLNMRLDMAPGNDPDFVTGMKYLLNREQTVKSVRRGLGIVANDQPVPPSNRYYNDELKPKPFDPERARHHFDRAGVLGKKITLTASDAANASIDMAVLLQQAGSEIGMNFEVNRVPADGYWSNYWLKDPIHFGNINPRPTPDILFSLLYKSDAPWNESSYQSEKFDRMLIEARGMLDETKRTEIYHEMQRMIAEDAGTAIPAWLSELDGYNTRVRGVEPHPFGNFMGYAFAERVWLDS</sequence>
<keyword evidence="5" id="KW-1185">Reference proteome</keyword>
<name>A0A934QLN8_9PROT</name>
<evidence type="ECO:0000313" key="4">
    <source>
        <dbReference type="EMBL" id="MBK1699156.1"/>
    </source>
</evidence>